<sequence>MISLSRLFIHPIKSMRGLHVSHAQALDSGLAFDRTFMISDNSGTFLTARQFPQMVLFTPALMADGLYLTAPDGSSAAIRFQDFQPQAAPTEVWGQHFTAQIAPEMINNWLSNYFPRPVQLRWVGKQMSRRVQDFEQVPLGFADGFPYLLINDSSFRYLQNKVPAGIKIEQFRPNLVVTGAAAWDEDSWASIRISDVVFDVAKPCGRCILTTVSTERGRQHPDGEPLATLQTFRSAADNSGDIDFGLNLVARNSGILRVGDEMQVLTRQSPRIYVAGKPTESLQADTDEPQEVTIHFQGKTVKGNNQQVLLEQLEMHGFRVPYSCRAGICGCCRMRLISGKVKSMKQGAVDDDGTILSCSCIPAGDLSLA</sequence>
<dbReference type="InterPro" id="IPR005302">
    <property type="entry name" value="MoCF_Sase_C"/>
</dbReference>
<dbReference type="Pfam" id="PF03476">
    <property type="entry name" value="MOSC_N"/>
    <property type="match status" value="1"/>
</dbReference>
<dbReference type="InterPro" id="IPR001041">
    <property type="entry name" value="2Fe-2S_ferredoxin-type"/>
</dbReference>
<dbReference type="InterPro" id="IPR011037">
    <property type="entry name" value="Pyrv_Knase-like_insert_dom_sf"/>
</dbReference>
<reference evidence="4" key="1">
    <citation type="submission" date="2016-10" db="EMBL/GenBank/DDBJ databases">
        <authorList>
            <person name="Varghese N."/>
            <person name="Submissions S."/>
        </authorList>
    </citation>
    <scope>NUCLEOTIDE SEQUENCE [LARGE SCALE GENOMIC DNA]</scope>
    <source>
        <strain evidence="4">N6PO6</strain>
    </source>
</reference>
<dbReference type="Proteomes" id="UP000242222">
    <property type="component" value="Unassembled WGS sequence"/>
</dbReference>
<evidence type="ECO:0000259" key="1">
    <source>
        <dbReference type="PROSITE" id="PS51085"/>
    </source>
</evidence>
<dbReference type="SUPFAM" id="SSF54292">
    <property type="entry name" value="2Fe-2S ferredoxin-like"/>
    <property type="match status" value="1"/>
</dbReference>
<name>A0A1I4UPH7_9GAMM</name>
<dbReference type="PANTHER" id="PTHR14237:SF19">
    <property type="entry name" value="MITOCHONDRIAL AMIDOXIME REDUCING COMPONENT 1"/>
    <property type="match status" value="1"/>
</dbReference>
<dbReference type="RefSeq" id="WP_092874016.1">
    <property type="nucleotide sequence ID" value="NZ_FOVC01000001.1"/>
</dbReference>
<dbReference type="Pfam" id="PF00111">
    <property type="entry name" value="Fer2"/>
    <property type="match status" value="1"/>
</dbReference>
<evidence type="ECO:0008006" key="5">
    <source>
        <dbReference type="Google" id="ProtNLM"/>
    </source>
</evidence>
<dbReference type="OrthoDB" id="581532at2"/>
<dbReference type="SUPFAM" id="SSF141673">
    <property type="entry name" value="MOSC N-terminal domain-like"/>
    <property type="match status" value="1"/>
</dbReference>
<gene>
    <name evidence="3" type="ORF">SAMN05216516_101231</name>
</gene>
<dbReference type="GO" id="GO:0003824">
    <property type="term" value="F:catalytic activity"/>
    <property type="evidence" value="ECO:0007669"/>
    <property type="project" value="InterPro"/>
</dbReference>
<evidence type="ECO:0000313" key="4">
    <source>
        <dbReference type="Proteomes" id="UP000242222"/>
    </source>
</evidence>
<dbReference type="GO" id="GO:0051536">
    <property type="term" value="F:iron-sulfur cluster binding"/>
    <property type="evidence" value="ECO:0007669"/>
    <property type="project" value="InterPro"/>
</dbReference>
<protein>
    <recommendedName>
        <fullName evidence="5">MOSC domain-containing protein</fullName>
    </recommendedName>
</protein>
<dbReference type="GO" id="GO:0030170">
    <property type="term" value="F:pyridoxal phosphate binding"/>
    <property type="evidence" value="ECO:0007669"/>
    <property type="project" value="InterPro"/>
</dbReference>
<dbReference type="InterPro" id="IPR005303">
    <property type="entry name" value="MOCOS_middle"/>
</dbReference>
<dbReference type="AlphaFoldDB" id="A0A1I4UPH7"/>
<dbReference type="Gene3D" id="3.10.20.30">
    <property type="match status" value="1"/>
</dbReference>
<organism evidence="3 4">
    <name type="scientific">Izhakiella capsodis</name>
    <dbReference type="NCBI Taxonomy" id="1367852"/>
    <lineage>
        <taxon>Bacteria</taxon>
        <taxon>Pseudomonadati</taxon>
        <taxon>Pseudomonadota</taxon>
        <taxon>Gammaproteobacteria</taxon>
        <taxon>Enterobacterales</taxon>
        <taxon>Erwiniaceae</taxon>
        <taxon>Izhakiella</taxon>
    </lineage>
</organism>
<proteinExistence type="predicted"/>
<evidence type="ECO:0000259" key="2">
    <source>
        <dbReference type="PROSITE" id="PS51340"/>
    </source>
</evidence>
<dbReference type="PROSITE" id="PS51085">
    <property type="entry name" value="2FE2S_FER_2"/>
    <property type="match status" value="1"/>
</dbReference>
<dbReference type="EMBL" id="FOVC01000001">
    <property type="protein sequence ID" value="SFM90623.1"/>
    <property type="molecule type" value="Genomic_DNA"/>
</dbReference>
<dbReference type="CDD" id="cd00207">
    <property type="entry name" value="fer2"/>
    <property type="match status" value="1"/>
</dbReference>
<dbReference type="SUPFAM" id="SSF50800">
    <property type="entry name" value="PK beta-barrel domain-like"/>
    <property type="match status" value="1"/>
</dbReference>
<dbReference type="PANTHER" id="PTHR14237">
    <property type="entry name" value="MOLYBDOPTERIN COFACTOR SULFURASE MOSC"/>
    <property type="match status" value="1"/>
</dbReference>
<dbReference type="PROSITE" id="PS51340">
    <property type="entry name" value="MOSC"/>
    <property type="match status" value="1"/>
</dbReference>
<feature type="domain" description="2Fe-2S ferredoxin-type" evidence="1">
    <location>
        <begin position="290"/>
        <end position="369"/>
    </location>
</feature>
<dbReference type="InterPro" id="IPR036010">
    <property type="entry name" value="2Fe-2S_ferredoxin-like_sf"/>
</dbReference>
<feature type="domain" description="MOSC" evidence="2">
    <location>
        <begin position="115"/>
        <end position="265"/>
    </location>
</feature>
<dbReference type="GO" id="GO:0030151">
    <property type="term" value="F:molybdenum ion binding"/>
    <property type="evidence" value="ECO:0007669"/>
    <property type="project" value="InterPro"/>
</dbReference>
<dbReference type="Pfam" id="PF03473">
    <property type="entry name" value="MOSC"/>
    <property type="match status" value="1"/>
</dbReference>
<evidence type="ECO:0000313" key="3">
    <source>
        <dbReference type="EMBL" id="SFM90623.1"/>
    </source>
</evidence>
<accession>A0A1I4UPH7</accession>
<keyword evidence="4" id="KW-1185">Reference proteome</keyword>
<dbReference type="STRING" id="1367852.SAMN05216516_101231"/>
<dbReference type="InterPro" id="IPR012675">
    <property type="entry name" value="Beta-grasp_dom_sf"/>
</dbReference>